<dbReference type="NCBIfam" id="TIGR01683">
    <property type="entry name" value="thiS"/>
    <property type="match status" value="1"/>
</dbReference>
<dbReference type="InterPro" id="IPR016155">
    <property type="entry name" value="Mopterin_synth/thiamin_S_b"/>
</dbReference>
<protein>
    <submittedName>
        <fullName evidence="1">Sulfur carrier protein ThiS</fullName>
    </submittedName>
</protein>
<dbReference type="Pfam" id="PF02597">
    <property type="entry name" value="ThiS"/>
    <property type="match status" value="1"/>
</dbReference>
<proteinExistence type="predicted"/>
<dbReference type="EMBL" id="CP093443">
    <property type="protein sequence ID" value="UVI37513.1"/>
    <property type="molecule type" value="Genomic_DNA"/>
</dbReference>
<dbReference type="Proteomes" id="UP001064879">
    <property type="component" value="Chromosome"/>
</dbReference>
<accession>A0ABY5SSG9</accession>
<dbReference type="Gene3D" id="3.10.20.30">
    <property type="match status" value="1"/>
</dbReference>
<sequence length="89" mass="9041">MTRTTSAPAQSPAIVLNGESRALPAATSALELVAEVTGRQLREDGTPADGGRLGVALAVDGEVIRRGAWSDFTLADGHTVDIVTAVQGG</sequence>
<evidence type="ECO:0000313" key="1">
    <source>
        <dbReference type="EMBL" id="UVI37513.1"/>
    </source>
</evidence>
<dbReference type="InterPro" id="IPR012675">
    <property type="entry name" value="Beta-grasp_dom_sf"/>
</dbReference>
<gene>
    <name evidence="1" type="primary">thiS</name>
    <name evidence="1" type="ORF">L1F31_07655</name>
</gene>
<dbReference type="InterPro" id="IPR010035">
    <property type="entry name" value="Thi_S"/>
</dbReference>
<dbReference type="CDD" id="cd00565">
    <property type="entry name" value="Ubl_ThiS"/>
    <property type="match status" value="1"/>
</dbReference>
<dbReference type="InterPro" id="IPR003749">
    <property type="entry name" value="ThiS/MoaD-like"/>
</dbReference>
<dbReference type="SUPFAM" id="SSF54285">
    <property type="entry name" value="MoaD/ThiS"/>
    <property type="match status" value="1"/>
</dbReference>
<reference evidence="1" key="1">
    <citation type="submission" date="2022-03" db="EMBL/GenBank/DDBJ databases">
        <title>Brevibacterium spongiae sp. nov., isolated from marine sponge.</title>
        <authorList>
            <person name="Li Z."/>
            <person name="Zhang M."/>
        </authorList>
    </citation>
    <scope>NUCLEOTIDE SEQUENCE</scope>
    <source>
        <strain evidence="1">WHS-Z9</strain>
    </source>
</reference>
<organism evidence="1 2">
    <name type="scientific">Brevibacterium spongiae</name>
    <dbReference type="NCBI Taxonomy" id="2909672"/>
    <lineage>
        <taxon>Bacteria</taxon>
        <taxon>Bacillati</taxon>
        <taxon>Actinomycetota</taxon>
        <taxon>Actinomycetes</taxon>
        <taxon>Micrococcales</taxon>
        <taxon>Brevibacteriaceae</taxon>
        <taxon>Brevibacterium</taxon>
    </lineage>
</organism>
<keyword evidence="2" id="KW-1185">Reference proteome</keyword>
<dbReference type="RefSeq" id="WP_265420051.1">
    <property type="nucleotide sequence ID" value="NZ_CP093443.1"/>
</dbReference>
<name>A0ABY5SSG9_9MICO</name>
<evidence type="ECO:0000313" key="2">
    <source>
        <dbReference type="Proteomes" id="UP001064879"/>
    </source>
</evidence>